<gene>
    <name evidence="1" type="ORF">Sxan_39530</name>
</gene>
<dbReference type="PANTHER" id="PTHR36932">
    <property type="entry name" value="CAPSULAR POLYSACCHARIDE BIOSYNTHESIS PROTEIN"/>
    <property type="match status" value="1"/>
</dbReference>
<evidence type="ECO:0000313" key="1">
    <source>
        <dbReference type="EMBL" id="GHI86589.1"/>
    </source>
</evidence>
<reference evidence="1" key="1">
    <citation type="submission" date="2020-09" db="EMBL/GenBank/DDBJ databases">
        <title>Whole genome shotgun sequence of Streptomyces xanthophaeus NBRC 12829.</title>
        <authorList>
            <person name="Komaki H."/>
            <person name="Tamura T."/>
        </authorList>
    </citation>
    <scope>NUCLEOTIDE SEQUENCE</scope>
    <source>
        <strain evidence="1">NBRC 12829</strain>
    </source>
</reference>
<dbReference type="SUPFAM" id="SSF56801">
    <property type="entry name" value="Acetyl-CoA synthetase-like"/>
    <property type="match status" value="1"/>
</dbReference>
<dbReference type="OrthoDB" id="580775at2"/>
<sequence>MSTEHASPGAKTRIRDKLVPGTVEHAYQIPYYQDLWAGLPVRELTTTADLHCLPVIGKFEPSGGAAAVRHPDRTPSVLMHSSGTTGHPFTRYRCAEEVRALADMLANLNTRARERTGETRPIVHLSTISKRHHGNSIGALAVERSVTLGLTSARDLDKALGLLRRPQLFPDLADPLIQVSGTPDDLVVLAHAVAEAGLAERLRPRTVTALADYLTDGHRDVLASAFPGARIVHRYSLSEVAGGATRCAACELFHFDVHVVPQVVSLDGQQPVTSGVGRLVLTELHPFSQYQPFVRYDTGDLVEAAESPCEPGEVSVALLGRRAHTALVEHQGRQVLAFRPIALREALERLPELARGVMHASIAPYDALPGSAPLASVEFHPSREGTRPRVELTCVTAFAPHLFPELTGQLRARVREAALNSSPELRAMAADGTCELHVHLTGDQRAAAPFTVRSH</sequence>
<dbReference type="Gene3D" id="3.40.50.12780">
    <property type="entry name" value="N-terminal domain of ligase-like"/>
    <property type="match status" value="1"/>
</dbReference>
<name>A0A919H375_9ACTN</name>
<dbReference type="Proteomes" id="UP000600026">
    <property type="component" value="Unassembled WGS sequence"/>
</dbReference>
<proteinExistence type="predicted"/>
<accession>A0A919H375</accession>
<keyword evidence="2" id="KW-1185">Reference proteome</keyword>
<comment type="caution">
    <text evidence="1">The sequence shown here is derived from an EMBL/GenBank/DDBJ whole genome shotgun (WGS) entry which is preliminary data.</text>
</comment>
<organism evidence="1 2">
    <name type="scientific">Streptomyces xanthophaeus</name>
    <dbReference type="NCBI Taxonomy" id="67385"/>
    <lineage>
        <taxon>Bacteria</taxon>
        <taxon>Bacillati</taxon>
        <taxon>Actinomycetota</taxon>
        <taxon>Actinomycetes</taxon>
        <taxon>Kitasatosporales</taxon>
        <taxon>Streptomycetaceae</taxon>
        <taxon>Streptomyces</taxon>
    </lineage>
</organism>
<dbReference type="InterPro" id="IPR053158">
    <property type="entry name" value="CapK_Type1_Caps_Biosynth"/>
</dbReference>
<protein>
    <submittedName>
        <fullName evidence="1">Uncharacterized protein</fullName>
    </submittedName>
</protein>
<dbReference type="AlphaFoldDB" id="A0A919H375"/>
<dbReference type="RefSeq" id="WP_157853427.1">
    <property type="nucleotide sequence ID" value="NZ_BNEE01000006.1"/>
</dbReference>
<dbReference type="InterPro" id="IPR042099">
    <property type="entry name" value="ANL_N_sf"/>
</dbReference>
<dbReference type="PANTHER" id="PTHR36932:SF1">
    <property type="entry name" value="CAPSULAR POLYSACCHARIDE BIOSYNTHESIS PROTEIN"/>
    <property type="match status" value="1"/>
</dbReference>
<evidence type="ECO:0000313" key="2">
    <source>
        <dbReference type="Proteomes" id="UP000600026"/>
    </source>
</evidence>
<dbReference type="EMBL" id="BNEE01000006">
    <property type="protein sequence ID" value="GHI86589.1"/>
    <property type="molecule type" value="Genomic_DNA"/>
</dbReference>